<protein>
    <recommendedName>
        <fullName evidence="1">CD-NTase-associated protein 12/Pycsar effector protein TIR domain-containing protein</fullName>
    </recommendedName>
</protein>
<sequence>MKEPIDRKASVSKGVAYLLTELVGIEKNVLSTEDYILGNERISRWKDRAIEYLKQNVSDAEANRLQKKRNVLIAGNARSSFIQTAQQYRVYTGTLLGEIENHPEAVLEKSHKVGTVQAKRPPIVAGKRIFIVHGREEGIKYQVARFLEKSGLEAVILHEKPSQSKAIIEKLEKYSDVAYAVVLLTPDDVGKLATERTKPQSRARQNVIFELGFFMGKLGRDRVCVLWEGGVELPSDFKGVVYIPLDRAGAWKMSLAKELKAVGLEVNFDKAI</sequence>
<feature type="domain" description="CD-NTase-associated protein 12/Pycsar effector protein TIR" evidence="1">
    <location>
        <begin position="128"/>
        <end position="246"/>
    </location>
</feature>
<proteinExistence type="predicted"/>
<evidence type="ECO:0000313" key="3">
    <source>
        <dbReference type="Proteomes" id="UP000320781"/>
    </source>
</evidence>
<accession>A0A523QJA9</accession>
<dbReference type="AlphaFoldDB" id="A0A523QJA9"/>
<comment type="caution">
    <text evidence="2">The sequence shown here is derived from an EMBL/GenBank/DDBJ whole genome shotgun (WGS) entry which is preliminary data.</text>
</comment>
<evidence type="ECO:0000259" key="1">
    <source>
        <dbReference type="Pfam" id="PF10137"/>
    </source>
</evidence>
<organism evidence="2 3">
    <name type="scientific">Aerophobetes bacterium</name>
    <dbReference type="NCBI Taxonomy" id="2030807"/>
    <lineage>
        <taxon>Bacteria</taxon>
        <taxon>Candidatus Aerophobota</taxon>
    </lineage>
</organism>
<dbReference type="Pfam" id="PF10137">
    <property type="entry name" value="CAP12-PCTIR_TIR"/>
    <property type="match status" value="1"/>
</dbReference>
<dbReference type="InterPro" id="IPR014571">
    <property type="entry name" value="UCP032620"/>
</dbReference>
<dbReference type="GO" id="GO:0050135">
    <property type="term" value="F:NADP+ nucleosidase activity"/>
    <property type="evidence" value="ECO:0007669"/>
    <property type="project" value="InterPro"/>
</dbReference>
<evidence type="ECO:0000313" key="2">
    <source>
        <dbReference type="EMBL" id="TES85700.1"/>
    </source>
</evidence>
<reference evidence="2 3" key="1">
    <citation type="submission" date="2019-03" db="EMBL/GenBank/DDBJ databases">
        <title>Metabolic potential of uncultured bacteria and archaea associated with petroleum seepage in deep-sea sediments.</title>
        <authorList>
            <person name="Dong X."/>
            <person name="Hubert C."/>
        </authorList>
    </citation>
    <scope>NUCLEOTIDE SEQUENCE [LARGE SCALE GENOMIC DNA]</scope>
    <source>
        <strain evidence="2">E44_bin92</strain>
    </source>
</reference>
<dbReference type="EMBL" id="SOKU01000183">
    <property type="protein sequence ID" value="TES85700.1"/>
    <property type="molecule type" value="Genomic_DNA"/>
</dbReference>
<gene>
    <name evidence="2" type="ORF">E3J95_03835</name>
</gene>
<name>A0A523QJA9_UNCAE</name>
<dbReference type="PIRSF" id="PIRSF032620">
    <property type="entry name" value="UCP032620"/>
    <property type="match status" value="1"/>
</dbReference>
<dbReference type="Proteomes" id="UP000320781">
    <property type="component" value="Unassembled WGS sequence"/>
</dbReference>
<dbReference type="InterPro" id="IPR019302">
    <property type="entry name" value="CAP12/PCTIR_TIR_dom"/>
</dbReference>